<gene>
    <name evidence="3" type="primary">zapE</name>
    <name evidence="3" type="ORF">QZM33_33025</name>
</gene>
<dbReference type="GO" id="GO:0016887">
    <property type="term" value="F:ATP hydrolysis activity"/>
    <property type="evidence" value="ECO:0007669"/>
    <property type="project" value="InterPro"/>
</dbReference>
<protein>
    <submittedName>
        <fullName evidence="3">Cell division protein ZapE</fullName>
    </submittedName>
</protein>
<keyword evidence="3" id="KW-0131">Cell cycle</keyword>
<dbReference type="InterPro" id="IPR005654">
    <property type="entry name" value="ATPase_AFG1-like"/>
</dbReference>
<dbReference type="AlphaFoldDB" id="A0AAW7TDA3"/>
<comment type="caution">
    <text evidence="3">The sequence shown here is derived from an EMBL/GenBank/DDBJ whole genome shotgun (WGS) entry which is preliminary data.</text>
</comment>
<dbReference type="EMBL" id="JAUJRV010000055">
    <property type="protein sequence ID" value="MDN7799754.1"/>
    <property type="molecule type" value="Genomic_DNA"/>
</dbReference>
<evidence type="ECO:0000256" key="2">
    <source>
        <dbReference type="ARBA" id="ARBA00022840"/>
    </source>
</evidence>
<dbReference type="Gene3D" id="3.40.50.300">
    <property type="entry name" value="P-loop containing nucleotide triphosphate hydrolases"/>
    <property type="match status" value="1"/>
</dbReference>
<evidence type="ECO:0000313" key="4">
    <source>
        <dbReference type="Proteomes" id="UP001171620"/>
    </source>
</evidence>
<dbReference type="NCBIfam" id="NF040713">
    <property type="entry name" value="ZapE"/>
    <property type="match status" value="1"/>
</dbReference>
<proteinExistence type="predicted"/>
<dbReference type="InterPro" id="IPR027417">
    <property type="entry name" value="P-loop_NTPase"/>
</dbReference>
<accession>A0AAW7TDA3</accession>
<dbReference type="PANTHER" id="PTHR12169:SF6">
    <property type="entry name" value="AFG1-LIKE ATPASE"/>
    <property type="match status" value="1"/>
</dbReference>
<dbReference type="RefSeq" id="WP_261505600.1">
    <property type="nucleotide sequence ID" value="NZ_JAUJRV010000055.1"/>
</dbReference>
<keyword evidence="3" id="KW-0132">Cell division</keyword>
<dbReference type="GO" id="GO:0005737">
    <property type="term" value="C:cytoplasm"/>
    <property type="evidence" value="ECO:0007669"/>
    <property type="project" value="TreeGrafter"/>
</dbReference>
<reference evidence="3" key="1">
    <citation type="submission" date="2023-07" db="EMBL/GenBank/DDBJ databases">
        <title>A collection of bacterial strains from the Burkholderia cepacia Research Laboratory and Repository.</title>
        <authorList>
            <person name="Lipuma J."/>
            <person name="Spilker T."/>
            <person name="Caverly L."/>
        </authorList>
    </citation>
    <scope>NUCLEOTIDE SEQUENCE</scope>
    <source>
        <strain evidence="3">AU44268</strain>
    </source>
</reference>
<keyword evidence="1" id="KW-0547">Nucleotide-binding</keyword>
<keyword evidence="2" id="KW-0067">ATP-binding</keyword>
<organism evidence="3 4">
    <name type="scientific">Burkholderia vietnamiensis</name>
    <dbReference type="NCBI Taxonomy" id="60552"/>
    <lineage>
        <taxon>Bacteria</taxon>
        <taxon>Pseudomonadati</taxon>
        <taxon>Pseudomonadota</taxon>
        <taxon>Betaproteobacteria</taxon>
        <taxon>Burkholderiales</taxon>
        <taxon>Burkholderiaceae</taxon>
        <taxon>Burkholderia</taxon>
        <taxon>Burkholderia cepacia complex</taxon>
    </lineage>
</organism>
<evidence type="ECO:0000313" key="3">
    <source>
        <dbReference type="EMBL" id="MDN7799754.1"/>
    </source>
</evidence>
<dbReference type="Pfam" id="PF03969">
    <property type="entry name" value="AFG1_ATPase"/>
    <property type="match status" value="1"/>
</dbReference>
<dbReference type="GO" id="GO:0005524">
    <property type="term" value="F:ATP binding"/>
    <property type="evidence" value="ECO:0007669"/>
    <property type="project" value="UniProtKB-KW"/>
</dbReference>
<dbReference type="GO" id="GO:0051301">
    <property type="term" value="P:cell division"/>
    <property type="evidence" value="ECO:0007669"/>
    <property type="project" value="UniProtKB-KW"/>
</dbReference>
<dbReference type="PANTHER" id="PTHR12169">
    <property type="entry name" value="ATPASE N2B"/>
    <property type="match status" value="1"/>
</dbReference>
<name>A0AAW7TDA3_BURVI</name>
<evidence type="ECO:0000256" key="1">
    <source>
        <dbReference type="ARBA" id="ARBA00022741"/>
    </source>
</evidence>
<sequence length="362" mass="41831">MNVTEYLKAELQNRGCEADTAQLSAAAHLQRCSQEWADYEAHRSNPLRRFVFHPDPPRGIYLWGGVGRGKTFLMDCFFALAPVQAKARVHFHEFMHDVHTELQTLKGEADPLDTLAKHIALRSRLICFDEFHISDVADAMILYRLFERLFAEGVQLVLTSNYEPDGLYPDGLNRERFLPAIDLLKAKLDVINVDAGVDYRLRTLSQVRMYLSPRTPENDRRFRDAFSKLSSAPEDDQTLRVAGREIRAVNRAGDIAWFDFATLCGGMRSQDDYLYLVSRFHTMMLSDVPQMSSDDDAAIRRFIWLVDIIYDHRVKLLVYADVALEHLCPDSRVEIDFERTMSRLFEMQSRQYLESGRRAPVR</sequence>
<dbReference type="SUPFAM" id="SSF52540">
    <property type="entry name" value="P-loop containing nucleoside triphosphate hydrolases"/>
    <property type="match status" value="1"/>
</dbReference>
<dbReference type="Proteomes" id="UP001171620">
    <property type="component" value="Unassembled WGS sequence"/>
</dbReference>